<evidence type="ECO:0000313" key="3">
    <source>
        <dbReference type="EMBL" id="KAF0032612.1"/>
    </source>
</evidence>
<name>A0A6A4SQK3_SCOMX</name>
<proteinExistence type="predicted"/>
<keyword evidence="1" id="KW-0732">Signal</keyword>
<comment type="caution">
    <text evidence="3">The sequence shown here is derived from an EMBL/GenBank/DDBJ whole genome shotgun (WGS) entry which is preliminary data.</text>
</comment>
<dbReference type="PANTHER" id="PTHR16155:SF3">
    <property type="entry name" value="STERILE ALPHA MOTIF DOMAIN-CONTAINING PROTEIN 9-LIKE"/>
    <property type="match status" value="1"/>
</dbReference>
<dbReference type="InterPro" id="IPR001660">
    <property type="entry name" value="SAM"/>
</dbReference>
<organism evidence="3 4">
    <name type="scientific">Scophthalmus maximus</name>
    <name type="common">Turbot</name>
    <name type="synonym">Psetta maxima</name>
    <dbReference type="NCBI Taxonomy" id="52904"/>
    <lineage>
        <taxon>Eukaryota</taxon>
        <taxon>Metazoa</taxon>
        <taxon>Chordata</taxon>
        <taxon>Craniata</taxon>
        <taxon>Vertebrata</taxon>
        <taxon>Euteleostomi</taxon>
        <taxon>Actinopterygii</taxon>
        <taxon>Neopterygii</taxon>
        <taxon>Teleostei</taxon>
        <taxon>Neoteleostei</taxon>
        <taxon>Acanthomorphata</taxon>
        <taxon>Carangaria</taxon>
        <taxon>Pleuronectiformes</taxon>
        <taxon>Pleuronectoidei</taxon>
        <taxon>Scophthalmidae</taxon>
        <taxon>Scophthalmus</taxon>
    </lineage>
</organism>
<feature type="chain" id="PRO_5025371798" description="SAM domain-containing protein" evidence="1">
    <location>
        <begin position="24"/>
        <end position="1823"/>
    </location>
</feature>
<evidence type="ECO:0000313" key="4">
    <source>
        <dbReference type="Proteomes" id="UP000438429"/>
    </source>
</evidence>
<dbReference type="Proteomes" id="UP000438429">
    <property type="component" value="Unassembled WGS sequence"/>
</dbReference>
<accession>A0A6A4SQK3</accession>
<gene>
    <name evidence="3" type="ORF">F2P81_014902</name>
</gene>
<dbReference type="InterPro" id="IPR042235">
    <property type="entry name" value="ZP-C_dom"/>
</dbReference>
<dbReference type="Gene3D" id="1.10.150.50">
    <property type="entry name" value="Transcription Factor, Ets-1"/>
    <property type="match status" value="1"/>
</dbReference>
<dbReference type="InterPro" id="IPR055355">
    <property type="entry name" value="ZP-C"/>
</dbReference>
<dbReference type="PROSITE" id="PS50105">
    <property type="entry name" value="SAM_DOMAIN"/>
    <property type="match status" value="1"/>
</dbReference>
<sequence>MVIVGHAVSVALLFSFAFVVADAIRPLKDGPMIDAEGREYKSAAVRTDAEEMGRPRATDGSMVRVQCTDVSMIVVVNARLVQNGPTVSPGDLFLGEAHSGGRRCRAAAVSDTEYVIEAGLRDCGSKLVATPCERLCAPAAAAAAPDPLHTCSPVFCFLFKAHDGYTLTLKARDWKSEMFSSASYVGDLLHLEASYAGPDAGQRRLFIDHCVATLTPDAASVPRYYFIENHGTTRRGFDEPSLQVLLLSVSGMIFDSWGSLNTVNIELTTKQKSFNQSKEWRELPYGSWTESHVSSWMRCIGIKEMYIKKLEEEEVTGPVLRTLQREYLSTTFGMKSGQIEHLLKNRDELVKSEQHKTKSKSDLCGKGSDDKKGNEFNLGQQPKLCLQEPCDRAETGNIPVTCSDNSVSTEVDLSFCDYRKFDQHEKDCRYVKHNVLPPETGIENMNVPCHEYKSLEIAHKLDSKRLQIKVASEVLRFACGCMNMRSNGTIHFGIMDKVRGTHKHGEIIGIPIKNQEDFVDALDYIEKCFKDSNQQCDARRCIKNPRFIEVLDKENAEKTWVIEYDVVPKASIVKNRLYYVGVPNFNEKNNKVKCEEKVPYYRVGANTPRIPDDDLVRFIQDLKEKDQQREEAESSSNQTAVELGEDQKRKLTILLACGKRLLDNTLFYIVVTNKFQPEHLDSISFLVPMNLFCVFDFDPDSKTSGLCGQYKKQKAVNLHFLDNYANESRLGNTDFVKSLQLYERTSWIFCNGRNNFPGGGQTCDEKTWIKTSKKKLKKAVSLICNDILPRRSFVVLFLLMSDVEQPIVETFHEFYAEMNGHDFLAVISESKENYKKWSSLAQVSCDMSTLKEISIVEMPLSHVDATVQSIQLSKNKPTRTLPVLNGGLCFLKSVEGAMLDSLEIISVDQCDDTKLEVLSKEEIQLIETYFYRGGKIDWINFWLADKLKCGAIIKRDAYREANTLLDKIAHCSSATRPIESVNISHHPGSGGSTVARQILWSWRQKVRCAVVRQCKEITTVCEHAVTLREHDERDKNKCLPVLLLLEDRNADYIDDLRRELGNVIATKKISQSVLCFILLICNRSNDPERMCRASPSQTVAVTHKLSNSEKPLFSEKLEQLKLRFQPQFILTFVLMSKEFQPSYIEDFVKNLLDKIDHSSLITRLIRFVALLNSYVEDSYISMSHCEASLGLATHVVGAKYHAFLDHLTDEARLLFIHFKEVSTHIASIRIIHQLVAKEILNQLSANRPQSDVAMDLINDKVLVNHRFDREEFLKFIRALFIRRHKKSRGDAEDTTFSPLIEHVSTERGDVQKAVDLMKAAYIALGKDALVAQQLARLLYTNLRFEEALEWAEEAKSILPYDTFVLDTLGQVYKKWFYHLYDNLEDKELSPERGIEIISIALKGISAFRASEKTPKKETVSLNSSYYGEVDVGCRLLKFLSGVDVFSNDTGKSELMKYLLTEYIPTEVKTPWQRFHLQLKGLQKCLGQALECISEDLSYFQTDISEEEVELDARDLEQVYKPREWLTKKSAVYAGCFCVIPDESDQAAESDSADMVGPAEKLSPFQRQMRTYKLGGGNVTAILSLLYDKKPQRAGRKLEKIISMYPENLKWSDLDQTEIANFIFCQIALNCTLHGSSELLSLEKLQDLSKRFIKKGRNMSSAIALFLLSLLFWPETSDELSSADTQILLSAINELQRLCEQKSQHVSLKKKRIVTHFFLAKAKGLNKIVHRSAIEKNVNGTLSERKLKWLGGEVWKTKEVVQLLKRVEGWTENGSLFVKGGTRDSKIRVLPRFSASLPNGNESVTFYLGFSFDGVVACDIRVME</sequence>
<dbReference type="PANTHER" id="PTHR16155">
    <property type="entry name" value="DED DOMAIN-CONTAINING PROTEIN"/>
    <property type="match status" value="1"/>
</dbReference>
<dbReference type="GO" id="GO:0005737">
    <property type="term" value="C:cytoplasm"/>
    <property type="evidence" value="ECO:0007669"/>
    <property type="project" value="TreeGrafter"/>
</dbReference>
<protein>
    <recommendedName>
        <fullName evidence="2">SAM domain-containing protein</fullName>
    </recommendedName>
</protein>
<dbReference type="Gene3D" id="2.60.40.3210">
    <property type="entry name" value="Zona pellucida, ZP-N domain"/>
    <property type="match status" value="1"/>
</dbReference>
<dbReference type="EMBL" id="VEVO01000013">
    <property type="protein sequence ID" value="KAF0032612.1"/>
    <property type="molecule type" value="Genomic_DNA"/>
</dbReference>
<reference evidence="3 4" key="1">
    <citation type="submission" date="2019-06" db="EMBL/GenBank/DDBJ databases">
        <title>Draft genomes of female and male turbot (Scophthalmus maximus).</title>
        <authorList>
            <person name="Xu H."/>
            <person name="Xu X.-W."/>
            <person name="Shao C."/>
            <person name="Chen S."/>
        </authorList>
    </citation>
    <scope>NUCLEOTIDE SEQUENCE [LARGE SCALE GENOMIC DNA]</scope>
    <source>
        <strain evidence="3">Ysfricsl-2016a</strain>
        <tissue evidence="3">Blood</tissue>
    </source>
</reference>
<feature type="signal peptide" evidence="1">
    <location>
        <begin position="1"/>
        <end position="23"/>
    </location>
</feature>
<dbReference type="Pfam" id="PF00100">
    <property type="entry name" value="Zona_pellucida"/>
    <property type="match status" value="1"/>
</dbReference>
<dbReference type="Gene3D" id="2.60.40.4100">
    <property type="entry name" value="Zona pellucida, ZP-C domain"/>
    <property type="match status" value="1"/>
</dbReference>
<dbReference type="InterPro" id="IPR013761">
    <property type="entry name" value="SAM/pointed_sf"/>
</dbReference>
<dbReference type="SUPFAM" id="SSF47769">
    <property type="entry name" value="SAM/Pointed domain"/>
    <property type="match status" value="1"/>
</dbReference>
<feature type="domain" description="SAM" evidence="2">
    <location>
        <begin position="288"/>
        <end position="334"/>
    </location>
</feature>
<evidence type="ECO:0000256" key="1">
    <source>
        <dbReference type="SAM" id="SignalP"/>
    </source>
</evidence>
<evidence type="ECO:0000259" key="2">
    <source>
        <dbReference type="PROSITE" id="PS50105"/>
    </source>
</evidence>